<dbReference type="RefSeq" id="WP_119911462.1">
    <property type="nucleotide sequence ID" value="NZ_QZCH01000019.1"/>
</dbReference>
<organism evidence="1 2">
    <name type="scientific">Motilimonas pumila</name>
    <dbReference type="NCBI Taxonomy" id="2303987"/>
    <lineage>
        <taxon>Bacteria</taxon>
        <taxon>Pseudomonadati</taxon>
        <taxon>Pseudomonadota</taxon>
        <taxon>Gammaproteobacteria</taxon>
        <taxon>Alteromonadales</taxon>
        <taxon>Alteromonadales genera incertae sedis</taxon>
        <taxon>Motilimonas</taxon>
    </lineage>
</organism>
<sequence>MKLFNKTKPLTDSTMAPINDFEGFSNIHIIEVENDITLGRLFDLMNKKHGALPHVNGYQKGTAIFVMLNKKPISWAA</sequence>
<accession>A0A418YCQ8</accession>
<evidence type="ECO:0000313" key="1">
    <source>
        <dbReference type="EMBL" id="RJG42271.1"/>
    </source>
</evidence>
<keyword evidence="2" id="KW-1185">Reference proteome</keyword>
<evidence type="ECO:0000313" key="2">
    <source>
        <dbReference type="Proteomes" id="UP000283255"/>
    </source>
</evidence>
<dbReference type="Proteomes" id="UP000283255">
    <property type="component" value="Unassembled WGS sequence"/>
</dbReference>
<dbReference type="EMBL" id="QZCH01000019">
    <property type="protein sequence ID" value="RJG42271.1"/>
    <property type="molecule type" value="Genomic_DNA"/>
</dbReference>
<protein>
    <submittedName>
        <fullName evidence="1">Uncharacterized protein</fullName>
    </submittedName>
</protein>
<gene>
    <name evidence="1" type="ORF">D1Z90_14310</name>
</gene>
<reference evidence="1 2" key="2">
    <citation type="submission" date="2019-01" db="EMBL/GenBank/DDBJ databases">
        <title>Motilimonas pumilus sp. nov., isolated from the gut of sea cucumber (Apostichopus japonicus).</title>
        <authorList>
            <person name="Wang F.-Q."/>
            <person name="Ren L.-H."/>
            <person name="Lin Y.-W."/>
            <person name="Sun G.-H."/>
            <person name="Du Z.-J."/>
            <person name="Zhao J.-X."/>
            <person name="Liu X.-J."/>
            <person name="Liu L.-J."/>
        </authorList>
    </citation>
    <scope>NUCLEOTIDE SEQUENCE [LARGE SCALE GENOMIC DNA]</scope>
    <source>
        <strain evidence="1 2">PLHSC7-2</strain>
    </source>
</reference>
<proteinExistence type="predicted"/>
<dbReference type="AlphaFoldDB" id="A0A418YCQ8"/>
<name>A0A418YCQ8_9GAMM</name>
<comment type="caution">
    <text evidence="1">The sequence shown here is derived from an EMBL/GenBank/DDBJ whole genome shotgun (WGS) entry which is preliminary data.</text>
</comment>
<reference evidence="1 2" key="1">
    <citation type="submission" date="2018-09" db="EMBL/GenBank/DDBJ databases">
        <authorList>
            <person name="Wang F."/>
        </authorList>
    </citation>
    <scope>NUCLEOTIDE SEQUENCE [LARGE SCALE GENOMIC DNA]</scope>
    <source>
        <strain evidence="1 2">PLHSC7-2</strain>
    </source>
</reference>